<evidence type="ECO:0000256" key="1">
    <source>
        <dbReference type="ARBA" id="ARBA00004635"/>
    </source>
</evidence>
<dbReference type="PANTHER" id="PTHR30429:SF0">
    <property type="entry name" value="METHIONINE-BINDING LIPOPROTEIN METQ"/>
    <property type="match status" value="1"/>
</dbReference>
<dbReference type="EMBL" id="AZMM01012666">
    <property type="protein sequence ID" value="ETJ32889.1"/>
    <property type="molecule type" value="Genomic_DNA"/>
</dbReference>
<keyword evidence="3" id="KW-0472">Membrane</keyword>
<name>W1XVI8_9ZZZZ</name>
<comment type="subcellular location">
    <subcellularLocation>
        <location evidence="1">Membrane</location>
        <topology evidence="1">Lipid-anchor</topology>
    </subcellularLocation>
</comment>
<evidence type="ECO:0000256" key="3">
    <source>
        <dbReference type="ARBA" id="ARBA00023136"/>
    </source>
</evidence>
<dbReference type="Gene3D" id="3.40.190.10">
    <property type="entry name" value="Periplasmic binding protein-like II"/>
    <property type="match status" value="1"/>
</dbReference>
<keyword evidence="2" id="KW-0732">Signal</keyword>
<protein>
    <submittedName>
        <fullName evidence="6">NLPA lipoprotein</fullName>
    </submittedName>
</protein>
<comment type="caution">
    <text evidence="6">The sequence shown here is derived from an EMBL/GenBank/DDBJ whole genome shotgun (WGS) entry which is preliminary data.</text>
</comment>
<dbReference type="PANTHER" id="PTHR30429">
    <property type="entry name" value="D-METHIONINE-BINDING LIPOPROTEIN METQ"/>
    <property type="match status" value="1"/>
</dbReference>
<keyword evidence="4" id="KW-0564">Palmitate</keyword>
<feature type="non-terminal residue" evidence="6">
    <location>
        <position position="95"/>
    </location>
</feature>
<gene>
    <name evidence="6" type="ORF">Q604_UNBC12666G0001</name>
</gene>
<dbReference type="AlphaFoldDB" id="W1XVI8"/>
<reference evidence="6" key="1">
    <citation type="submission" date="2013-12" db="EMBL/GenBank/DDBJ databases">
        <title>A Varibaculum cambriense genome reconstructed from a premature infant gut community with otherwise low bacterial novelty that shifts toward anaerobic metabolism during the third week of life.</title>
        <authorList>
            <person name="Brown C.T."/>
            <person name="Sharon I."/>
            <person name="Thomas B.C."/>
            <person name="Castelle C.J."/>
            <person name="Morowitz M.J."/>
            <person name="Banfield J.F."/>
        </authorList>
    </citation>
    <scope>NUCLEOTIDE SEQUENCE</scope>
</reference>
<organism evidence="6">
    <name type="scientific">human gut metagenome</name>
    <dbReference type="NCBI Taxonomy" id="408170"/>
    <lineage>
        <taxon>unclassified sequences</taxon>
        <taxon>metagenomes</taxon>
        <taxon>organismal metagenomes</taxon>
    </lineage>
</organism>
<sequence>PAGIFSGSKTSLDQVADGDTIAVPNDASNMARAYALLQKIGWIKLDPNKELATVTQADIIENPKHLKFTEMKSLTIPSVRTDFDYIVITGAIIYN</sequence>
<feature type="non-terminal residue" evidence="6">
    <location>
        <position position="1"/>
    </location>
</feature>
<evidence type="ECO:0000256" key="4">
    <source>
        <dbReference type="ARBA" id="ARBA00023139"/>
    </source>
</evidence>
<evidence type="ECO:0000256" key="2">
    <source>
        <dbReference type="ARBA" id="ARBA00022729"/>
    </source>
</evidence>
<dbReference type="InterPro" id="IPR004872">
    <property type="entry name" value="Lipoprotein_NlpA"/>
</dbReference>
<accession>W1XVI8</accession>
<evidence type="ECO:0000256" key="5">
    <source>
        <dbReference type="ARBA" id="ARBA00023288"/>
    </source>
</evidence>
<dbReference type="GO" id="GO:0016020">
    <property type="term" value="C:membrane"/>
    <property type="evidence" value="ECO:0007669"/>
    <property type="project" value="UniProtKB-SubCell"/>
</dbReference>
<evidence type="ECO:0000313" key="6">
    <source>
        <dbReference type="EMBL" id="ETJ32889.1"/>
    </source>
</evidence>
<dbReference type="Pfam" id="PF03180">
    <property type="entry name" value="Lipoprotein_9"/>
    <property type="match status" value="1"/>
</dbReference>
<dbReference type="SUPFAM" id="SSF53850">
    <property type="entry name" value="Periplasmic binding protein-like II"/>
    <property type="match status" value="1"/>
</dbReference>
<keyword evidence="5 6" id="KW-0449">Lipoprotein</keyword>
<proteinExistence type="predicted"/>